<dbReference type="KEGG" id="aaf:AURANDRAFT_62975"/>
<organism evidence="1 2">
    <name type="scientific">Aureococcus anophagefferens</name>
    <name type="common">Harmful bloom alga</name>
    <dbReference type="NCBI Taxonomy" id="44056"/>
    <lineage>
        <taxon>Eukaryota</taxon>
        <taxon>Sar</taxon>
        <taxon>Stramenopiles</taxon>
        <taxon>Ochrophyta</taxon>
        <taxon>Pelagophyceae</taxon>
        <taxon>Pelagomonadales</taxon>
        <taxon>Pelagomonadaceae</taxon>
        <taxon>Aureococcus</taxon>
    </lineage>
</organism>
<protein>
    <submittedName>
        <fullName evidence="1">Uncharacterized protein</fullName>
    </submittedName>
</protein>
<reference evidence="1 2" key="1">
    <citation type="submission" date="2024-03" db="EMBL/GenBank/DDBJ databases">
        <title>Aureococcus anophagefferens CCMP1851 and Kratosvirus quantuckense: Draft genome of a second virus-susceptible host strain in the model system.</title>
        <authorList>
            <person name="Chase E."/>
            <person name="Truchon A.R."/>
            <person name="Schepens W."/>
            <person name="Wilhelm S.W."/>
        </authorList>
    </citation>
    <scope>NUCLEOTIDE SEQUENCE [LARGE SCALE GENOMIC DNA]</scope>
    <source>
        <strain evidence="1 2">CCMP1851</strain>
    </source>
</reference>
<dbReference type="EMBL" id="JBBJCI010000238">
    <property type="protein sequence ID" value="KAK7237760.1"/>
    <property type="molecule type" value="Genomic_DNA"/>
</dbReference>
<dbReference type="Proteomes" id="UP001363151">
    <property type="component" value="Unassembled WGS sequence"/>
</dbReference>
<evidence type="ECO:0000313" key="1">
    <source>
        <dbReference type="EMBL" id="KAK7237760.1"/>
    </source>
</evidence>
<proteinExistence type="predicted"/>
<keyword evidence="2" id="KW-1185">Reference proteome</keyword>
<accession>A0ABR1FT91</accession>
<name>A0ABR1FT91_AURAN</name>
<comment type="caution">
    <text evidence="1">The sequence shown here is derived from an EMBL/GenBank/DDBJ whole genome shotgun (WGS) entry which is preliminary data.</text>
</comment>
<gene>
    <name evidence="1" type="ORF">SO694_0023601</name>
</gene>
<sequence length="133" mass="14314">MSPACAENENEDGWMMVEAPAVPPLSAPEEKWVVTAAGTHCRDRYVTCLEGKENGDGDANNGAEPNHVDDDCKSALCGSEASHGTKSTTSAGEIKARAAKKPVVNKKKKEKNAQKNNKKKKRLAPFCGRTLYP</sequence>
<evidence type="ECO:0000313" key="2">
    <source>
        <dbReference type="Proteomes" id="UP001363151"/>
    </source>
</evidence>